<evidence type="ECO:0000313" key="1">
    <source>
        <dbReference type="EMBL" id="VDN11504.1"/>
    </source>
</evidence>
<evidence type="ECO:0000313" key="2">
    <source>
        <dbReference type="Proteomes" id="UP000281553"/>
    </source>
</evidence>
<dbReference type="Proteomes" id="UP000281553">
    <property type="component" value="Unassembled WGS sequence"/>
</dbReference>
<keyword evidence="2" id="KW-1185">Reference proteome</keyword>
<proteinExistence type="predicted"/>
<dbReference type="AlphaFoldDB" id="A0A3P7L4C1"/>
<organism evidence="1 2">
    <name type="scientific">Dibothriocephalus latus</name>
    <name type="common">Fish tapeworm</name>
    <name type="synonym">Diphyllobothrium latum</name>
    <dbReference type="NCBI Taxonomy" id="60516"/>
    <lineage>
        <taxon>Eukaryota</taxon>
        <taxon>Metazoa</taxon>
        <taxon>Spiralia</taxon>
        <taxon>Lophotrochozoa</taxon>
        <taxon>Platyhelminthes</taxon>
        <taxon>Cestoda</taxon>
        <taxon>Eucestoda</taxon>
        <taxon>Diphyllobothriidea</taxon>
        <taxon>Diphyllobothriidae</taxon>
        <taxon>Dibothriocephalus</taxon>
    </lineage>
</organism>
<name>A0A3P7L4C1_DIBLA</name>
<accession>A0A3P7L4C1</accession>
<gene>
    <name evidence="1" type="ORF">DILT_LOCUS7335</name>
</gene>
<sequence>MFNVYNLEDIQFVDLWYAFIENRTADSLTMDIDPPMHNYASAYVYAGTFDPAADLNVYGGGCEIRHLSEDTNCQSDLAVPDAEYHFRAFLCTPNRLLCAKALGNRIWTRAPGK</sequence>
<dbReference type="EMBL" id="UYRU01051602">
    <property type="protein sequence ID" value="VDN11504.1"/>
    <property type="molecule type" value="Genomic_DNA"/>
</dbReference>
<reference evidence="1 2" key="1">
    <citation type="submission" date="2018-11" db="EMBL/GenBank/DDBJ databases">
        <authorList>
            <consortium name="Pathogen Informatics"/>
        </authorList>
    </citation>
    <scope>NUCLEOTIDE SEQUENCE [LARGE SCALE GENOMIC DNA]</scope>
</reference>
<protein>
    <submittedName>
        <fullName evidence="1">Uncharacterized protein</fullName>
    </submittedName>
</protein>